<dbReference type="PANTHER" id="PTHR13017:SF0">
    <property type="entry name" value="METHENYLTETRAHYDROFOLATE SYNTHASE DOMAIN-CONTAINING PROTEIN"/>
    <property type="match status" value="1"/>
</dbReference>
<gene>
    <name evidence="1" type="ORF">CC80DRAFT_23915</name>
</gene>
<evidence type="ECO:0008006" key="3">
    <source>
        <dbReference type="Google" id="ProtNLM"/>
    </source>
</evidence>
<dbReference type="PANTHER" id="PTHR13017">
    <property type="entry name" value="5-FORMYLTETRAHYDROFOLATE CYCLO-LIGASE-RELATED"/>
    <property type="match status" value="1"/>
</dbReference>
<keyword evidence="2" id="KW-1185">Reference proteome</keyword>
<dbReference type="AlphaFoldDB" id="A0A6A5U3T2"/>
<evidence type="ECO:0000313" key="1">
    <source>
        <dbReference type="EMBL" id="KAF1958980.1"/>
    </source>
</evidence>
<name>A0A6A5U3T2_9PLEO</name>
<sequence>MTKPESLHVERRQKLWLVVHQELIKYAKPDSRFNYDFLSFTPDFRDSSTAVDRLAELPCYKDAKTILATPDNSLEELRYRVLKDGKKLIVGTYRLRRGFVLLDPARLEEKELRPASWLDGMERFGIGRSITLAQMQAEHISIDLSVLGALALNTQGVVVWEGHGLFEVQWALLHDVKVMKQNAPVVAIVHSCQVVNEEVLGLDKITPGKGGEVQCDFVITPEKIIEVQNTVKPMDRVVFEEFDPEALQNIPPLQELKGIRMMEQIMNDGDFGKNNEKVSEVPPNADELAGISMVERIMKGFAS</sequence>
<dbReference type="SUPFAM" id="SSF100950">
    <property type="entry name" value="NagB/RpiA/CoA transferase-like"/>
    <property type="match status" value="1"/>
</dbReference>
<dbReference type="InterPro" id="IPR024185">
    <property type="entry name" value="FTHF_cligase-like_sf"/>
</dbReference>
<proteinExistence type="predicted"/>
<dbReference type="Proteomes" id="UP000800035">
    <property type="component" value="Unassembled WGS sequence"/>
</dbReference>
<dbReference type="Gene3D" id="3.40.50.10420">
    <property type="entry name" value="NagB/RpiA/CoA transferase-like"/>
    <property type="match status" value="1"/>
</dbReference>
<dbReference type="InterPro" id="IPR037171">
    <property type="entry name" value="NagB/RpiA_transferase-like"/>
</dbReference>
<dbReference type="EMBL" id="ML976986">
    <property type="protein sequence ID" value="KAF1958980.1"/>
    <property type="molecule type" value="Genomic_DNA"/>
</dbReference>
<dbReference type="InterPro" id="IPR002698">
    <property type="entry name" value="FTHF_cligase"/>
</dbReference>
<protein>
    <recommendedName>
        <fullName evidence="3">5-formyltetrahydrofolate cyclo-ligase</fullName>
    </recommendedName>
</protein>
<dbReference type="GO" id="GO:0005737">
    <property type="term" value="C:cytoplasm"/>
    <property type="evidence" value="ECO:0007669"/>
    <property type="project" value="TreeGrafter"/>
</dbReference>
<dbReference type="Pfam" id="PF01812">
    <property type="entry name" value="5-FTHF_cyc-lig"/>
    <property type="match status" value="1"/>
</dbReference>
<organism evidence="1 2">
    <name type="scientific">Byssothecium circinans</name>
    <dbReference type="NCBI Taxonomy" id="147558"/>
    <lineage>
        <taxon>Eukaryota</taxon>
        <taxon>Fungi</taxon>
        <taxon>Dikarya</taxon>
        <taxon>Ascomycota</taxon>
        <taxon>Pezizomycotina</taxon>
        <taxon>Dothideomycetes</taxon>
        <taxon>Pleosporomycetidae</taxon>
        <taxon>Pleosporales</taxon>
        <taxon>Massarineae</taxon>
        <taxon>Massarinaceae</taxon>
        <taxon>Byssothecium</taxon>
    </lineage>
</organism>
<accession>A0A6A5U3T2</accession>
<evidence type="ECO:0000313" key="2">
    <source>
        <dbReference type="Proteomes" id="UP000800035"/>
    </source>
</evidence>
<reference evidence="1" key="1">
    <citation type="journal article" date="2020" name="Stud. Mycol.">
        <title>101 Dothideomycetes genomes: a test case for predicting lifestyles and emergence of pathogens.</title>
        <authorList>
            <person name="Haridas S."/>
            <person name="Albert R."/>
            <person name="Binder M."/>
            <person name="Bloem J."/>
            <person name="Labutti K."/>
            <person name="Salamov A."/>
            <person name="Andreopoulos B."/>
            <person name="Baker S."/>
            <person name="Barry K."/>
            <person name="Bills G."/>
            <person name="Bluhm B."/>
            <person name="Cannon C."/>
            <person name="Castanera R."/>
            <person name="Culley D."/>
            <person name="Daum C."/>
            <person name="Ezra D."/>
            <person name="Gonzalez J."/>
            <person name="Henrissat B."/>
            <person name="Kuo A."/>
            <person name="Liang C."/>
            <person name="Lipzen A."/>
            <person name="Lutzoni F."/>
            <person name="Magnuson J."/>
            <person name="Mondo S."/>
            <person name="Nolan M."/>
            <person name="Ohm R."/>
            <person name="Pangilinan J."/>
            <person name="Park H.-J."/>
            <person name="Ramirez L."/>
            <person name="Alfaro M."/>
            <person name="Sun H."/>
            <person name="Tritt A."/>
            <person name="Yoshinaga Y."/>
            <person name="Zwiers L.-H."/>
            <person name="Turgeon B."/>
            <person name="Goodwin S."/>
            <person name="Spatafora J."/>
            <person name="Crous P."/>
            <person name="Grigoriev I."/>
        </authorList>
    </citation>
    <scope>NUCLEOTIDE SEQUENCE</scope>
    <source>
        <strain evidence="1">CBS 675.92</strain>
    </source>
</reference>
<dbReference type="OrthoDB" id="433414at2759"/>